<name>A0AC59YQX6_RANTA</name>
<reference evidence="1" key="1">
    <citation type="submission" date="2023-05" db="EMBL/GenBank/DDBJ databases">
        <authorList>
            <consortium name="ELIXIR-Norway"/>
        </authorList>
    </citation>
    <scope>NUCLEOTIDE SEQUENCE</scope>
</reference>
<evidence type="ECO:0000313" key="2">
    <source>
        <dbReference type="Proteomes" id="UP001162501"/>
    </source>
</evidence>
<evidence type="ECO:0000313" key="1">
    <source>
        <dbReference type="EMBL" id="CAM9878949.1"/>
    </source>
</evidence>
<protein>
    <submittedName>
        <fullName evidence="1">Uncharacterized protein</fullName>
    </submittedName>
</protein>
<dbReference type="EMBL" id="OX596103">
    <property type="protein sequence ID" value="CAM9878949.1"/>
    <property type="molecule type" value="Genomic_DNA"/>
</dbReference>
<sequence length="127" mass="13378">MDSASDAVMGHVAMFAPDRCSGPPSLPGQRKGQDDHALVCRARLGTPHQCARLQELHWDPLPDPGPAGTRLSGHPSVHVLPSPPPEPAGRVPGSPGSGGRRRQAAGQPPIRTSGAELPWNEGARLWK</sequence>
<proteinExistence type="predicted"/>
<organism evidence="1 2">
    <name type="scientific">Rangifer tarandus platyrhynchus</name>
    <name type="common">Svalbard reindeer</name>
    <dbReference type="NCBI Taxonomy" id="3082113"/>
    <lineage>
        <taxon>Eukaryota</taxon>
        <taxon>Metazoa</taxon>
        <taxon>Chordata</taxon>
        <taxon>Craniata</taxon>
        <taxon>Vertebrata</taxon>
        <taxon>Euteleostomi</taxon>
        <taxon>Mammalia</taxon>
        <taxon>Eutheria</taxon>
        <taxon>Laurasiatheria</taxon>
        <taxon>Artiodactyla</taxon>
        <taxon>Ruminantia</taxon>
        <taxon>Pecora</taxon>
        <taxon>Cervidae</taxon>
        <taxon>Odocoileinae</taxon>
        <taxon>Rangifer</taxon>
    </lineage>
</organism>
<dbReference type="Proteomes" id="UP001162501">
    <property type="component" value="Chromosome 19"/>
</dbReference>
<accession>A0AC59YQX6</accession>
<reference evidence="1" key="2">
    <citation type="submission" date="2025-03" db="EMBL/GenBank/DDBJ databases">
        <authorList>
            <consortium name="ELIXIR-Norway"/>
            <consortium name="Elixir Norway"/>
        </authorList>
    </citation>
    <scope>NUCLEOTIDE SEQUENCE</scope>
</reference>
<gene>
    <name evidence="1" type="ORF">MRATA1EN22A_LOCUS8774</name>
</gene>